<dbReference type="GO" id="GO:0000981">
    <property type="term" value="F:DNA-binding transcription factor activity, RNA polymerase II-specific"/>
    <property type="evidence" value="ECO:0007669"/>
    <property type="project" value="TreeGrafter"/>
</dbReference>
<evidence type="ECO:0000256" key="6">
    <source>
        <dbReference type="RuleBase" id="RU000682"/>
    </source>
</evidence>
<feature type="compositionally biased region" description="Low complexity" evidence="7">
    <location>
        <begin position="69"/>
        <end position="80"/>
    </location>
</feature>
<evidence type="ECO:0000313" key="9">
    <source>
        <dbReference type="EMBL" id="TYJ51296.1"/>
    </source>
</evidence>
<dbReference type="EMBL" id="NIDF01000284">
    <property type="protein sequence ID" value="TYJ51296.1"/>
    <property type="molecule type" value="Genomic_DNA"/>
</dbReference>
<dbReference type="InterPro" id="IPR001356">
    <property type="entry name" value="HD"/>
</dbReference>
<accession>A0A5D3ANR6</accession>
<sequence>MDYSYFNLPMTASPAGDSPSQSSQSSQRDDGSQTSSLYEPSGNHQSSWSHSQPSFDPFSAAPTPCSHDFFPTPIQQTFPFENLPGQTPWAQSPAPSGTSATPVYPSFDALSSPPTGIAASFDMTSGLTPMFGAFSTNEPFTPTSLPTTSRPGPVRGYSAGSLPTLGNRRRASTIMSLSSASPVTPAHSYYPYPSPHIFTQPSPHQHLGQVQIQGQQHGSGQQPENPRIGRLFRQPSAPAFGEAKRIFHPSPGPAQGGDGLHYYSGASSGASSISMGMGMGFGIGGAMGIGMEPKPPRFKPTKEQLDILIKSYEENKNPDGPTREALARQLGPEVRPKTLQIWFQNRRSKSRAKERNAANVAPTKLSTTSPNTRQLSAVERIGLPLASPASAGTEGGAGSMQTQAERDALRRLTRDNSTNLTLLPITVLSISKWTRFLTPGTGHTHPDLGAAVSFSLPTPTLHLYILHGNLFRIDIPLSPSTVQGLQATSNPGVSLESVAVRFQVVEGGVEFWGWQDGMGWGRVGDFTGGQAGNGGKVLLPAFSRVQQIVTPTAYPTPISSTDLLSRHHTHPQTDPSLSPWRFPNSASPSSTPTPEPAGPPSAELQPRPSLGIFTGTSHQRQRSFSQPQFPTTSFLAELAAPPLPLPQDISPSGLQTVLGTQHQGMESISSVESGDVPETDVSGLEWLSAGGETSRSSYGAADVEGTAFVKHERLEGRSP</sequence>
<gene>
    <name evidence="9" type="ORF">B9479_008139</name>
</gene>
<dbReference type="SMART" id="SM00389">
    <property type="entry name" value="HOX"/>
    <property type="match status" value="1"/>
</dbReference>
<keyword evidence="4 5" id="KW-0539">Nucleus</keyword>
<dbReference type="GO" id="GO:0000978">
    <property type="term" value="F:RNA polymerase II cis-regulatory region sequence-specific DNA binding"/>
    <property type="evidence" value="ECO:0007669"/>
    <property type="project" value="TreeGrafter"/>
</dbReference>
<evidence type="ECO:0000259" key="8">
    <source>
        <dbReference type="PROSITE" id="PS50071"/>
    </source>
</evidence>
<comment type="caution">
    <text evidence="9">The sequence shown here is derived from an EMBL/GenBank/DDBJ whole genome shotgun (WGS) entry which is preliminary data.</text>
</comment>
<dbReference type="Pfam" id="PF00046">
    <property type="entry name" value="Homeodomain"/>
    <property type="match status" value="1"/>
</dbReference>
<feature type="compositionally biased region" description="Polar residues" evidence="7">
    <location>
        <begin position="42"/>
        <end position="54"/>
    </location>
</feature>
<dbReference type="CDD" id="cd00086">
    <property type="entry name" value="homeodomain"/>
    <property type="match status" value="1"/>
</dbReference>
<feature type="region of interest" description="Disordered" evidence="7">
    <location>
        <begin position="312"/>
        <end position="331"/>
    </location>
</feature>
<evidence type="ECO:0000256" key="2">
    <source>
        <dbReference type="ARBA" id="ARBA00023125"/>
    </source>
</evidence>
<dbReference type="AlphaFoldDB" id="A0A5D3ANR6"/>
<feature type="compositionally biased region" description="Low complexity" evidence="7">
    <location>
        <begin position="12"/>
        <end position="36"/>
    </location>
</feature>
<feature type="region of interest" description="Disordered" evidence="7">
    <location>
        <begin position="210"/>
        <end position="231"/>
    </location>
</feature>
<feature type="compositionally biased region" description="Low complexity" evidence="7">
    <location>
        <begin position="210"/>
        <end position="222"/>
    </location>
</feature>
<dbReference type="Proteomes" id="UP000322245">
    <property type="component" value="Unassembled WGS sequence"/>
</dbReference>
<evidence type="ECO:0000256" key="5">
    <source>
        <dbReference type="PROSITE-ProRule" id="PRU00108"/>
    </source>
</evidence>
<feature type="compositionally biased region" description="Polar residues" evidence="7">
    <location>
        <begin position="661"/>
        <end position="672"/>
    </location>
</feature>
<feature type="domain" description="Homeobox" evidence="8">
    <location>
        <begin position="291"/>
        <end position="353"/>
    </location>
</feature>
<protein>
    <recommendedName>
        <fullName evidence="8">Homeobox domain-containing protein</fullName>
    </recommendedName>
</protein>
<feature type="compositionally biased region" description="Polar residues" evidence="7">
    <location>
        <begin position="84"/>
        <end position="101"/>
    </location>
</feature>
<keyword evidence="2 5" id="KW-0238">DNA-binding</keyword>
<proteinExistence type="predicted"/>
<reference evidence="9 10" key="1">
    <citation type="submission" date="2017-05" db="EMBL/GenBank/DDBJ databases">
        <title>The Genome Sequence of Tsuchiyaea wingfieldii DSM 27421.</title>
        <authorList>
            <person name="Cuomo C."/>
            <person name="Passer A."/>
            <person name="Billmyre B."/>
            <person name="Heitman J."/>
        </authorList>
    </citation>
    <scope>NUCLEOTIDE SEQUENCE [LARGE SCALE GENOMIC DNA]</scope>
    <source>
        <strain evidence="9 10">DSM 27421</strain>
    </source>
</reference>
<evidence type="ECO:0000256" key="4">
    <source>
        <dbReference type="ARBA" id="ARBA00023242"/>
    </source>
</evidence>
<feature type="region of interest" description="Disordered" evidence="7">
    <location>
        <begin position="1"/>
        <end position="107"/>
    </location>
</feature>
<organism evidence="9 10">
    <name type="scientific">Cryptococcus floricola</name>
    <dbReference type="NCBI Taxonomy" id="2591691"/>
    <lineage>
        <taxon>Eukaryota</taxon>
        <taxon>Fungi</taxon>
        <taxon>Dikarya</taxon>
        <taxon>Basidiomycota</taxon>
        <taxon>Agaricomycotina</taxon>
        <taxon>Tremellomycetes</taxon>
        <taxon>Tremellales</taxon>
        <taxon>Cryptococcaceae</taxon>
        <taxon>Cryptococcus</taxon>
    </lineage>
</organism>
<evidence type="ECO:0000256" key="3">
    <source>
        <dbReference type="ARBA" id="ARBA00023155"/>
    </source>
</evidence>
<dbReference type="InterPro" id="IPR009057">
    <property type="entry name" value="Homeodomain-like_sf"/>
</dbReference>
<keyword evidence="10" id="KW-1185">Reference proteome</keyword>
<evidence type="ECO:0000313" key="10">
    <source>
        <dbReference type="Proteomes" id="UP000322245"/>
    </source>
</evidence>
<feature type="compositionally biased region" description="Polar residues" evidence="7">
    <location>
        <begin position="614"/>
        <end position="627"/>
    </location>
</feature>
<dbReference type="Gene3D" id="1.10.10.60">
    <property type="entry name" value="Homeodomain-like"/>
    <property type="match status" value="1"/>
</dbReference>
<keyword evidence="3 5" id="KW-0371">Homeobox</keyword>
<dbReference type="PANTHER" id="PTHR24339">
    <property type="entry name" value="HOMEOBOX PROTEIN EMX-RELATED"/>
    <property type="match status" value="1"/>
</dbReference>
<dbReference type="PANTHER" id="PTHR24339:SF28">
    <property type="entry name" value="E5-RELATED"/>
    <property type="match status" value="1"/>
</dbReference>
<dbReference type="InterPro" id="IPR050877">
    <property type="entry name" value="EMX-VAX-Noto_Homeobox_TFs"/>
</dbReference>
<feature type="DNA-binding region" description="Homeobox" evidence="5">
    <location>
        <begin position="293"/>
        <end position="354"/>
    </location>
</feature>
<dbReference type="PROSITE" id="PS50071">
    <property type="entry name" value="HOMEOBOX_2"/>
    <property type="match status" value="1"/>
</dbReference>
<name>A0A5D3ANR6_9TREE</name>
<dbReference type="GO" id="GO:0005634">
    <property type="term" value="C:nucleus"/>
    <property type="evidence" value="ECO:0007669"/>
    <property type="project" value="UniProtKB-SubCell"/>
</dbReference>
<feature type="region of interest" description="Disordered" evidence="7">
    <location>
        <begin position="661"/>
        <end position="719"/>
    </location>
</feature>
<feature type="region of interest" description="Disordered" evidence="7">
    <location>
        <begin position="346"/>
        <end position="372"/>
    </location>
</feature>
<feature type="region of interest" description="Disordered" evidence="7">
    <location>
        <begin position="559"/>
        <end position="627"/>
    </location>
</feature>
<evidence type="ECO:0000256" key="7">
    <source>
        <dbReference type="SAM" id="MobiDB-lite"/>
    </source>
</evidence>
<evidence type="ECO:0000256" key="1">
    <source>
        <dbReference type="ARBA" id="ARBA00004123"/>
    </source>
</evidence>
<feature type="compositionally biased region" description="Basic and acidic residues" evidence="7">
    <location>
        <begin position="312"/>
        <end position="326"/>
    </location>
</feature>
<feature type="compositionally biased region" description="Basic and acidic residues" evidence="7">
    <location>
        <begin position="709"/>
        <end position="719"/>
    </location>
</feature>
<dbReference type="SUPFAM" id="SSF46689">
    <property type="entry name" value="Homeodomain-like"/>
    <property type="match status" value="1"/>
</dbReference>
<comment type="subcellular location">
    <subcellularLocation>
        <location evidence="1 5 6">Nucleus</location>
    </subcellularLocation>
</comment>
<feature type="region of interest" description="Disordered" evidence="7">
    <location>
        <begin position="143"/>
        <end position="165"/>
    </location>
</feature>